<dbReference type="EMBL" id="JAJFAZ020000006">
    <property type="protein sequence ID" value="KAI5326328.1"/>
    <property type="molecule type" value="Genomic_DNA"/>
</dbReference>
<name>A0AAD4VJV1_PRUDU</name>
<sequence length="86" mass="9771">MDTLDQLRNRRCTGPERQLRGIGIHLGSASKEKARGMGPTGLAKTQNQAHPNWGWDRLAKRNQEAWDPPDWQKLKTKRTLNRVGIG</sequence>
<keyword evidence="3" id="KW-1185">Reference proteome</keyword>
<evidence type="ECO:0000256" key="1">
    <source>
        <dbReference type="SAM" id="MobiDB-lite"/>
    </source>
</evidence>
<feature type="region of interest" description="Disordered" evidence="1">
    <location>
        <begin position="29"/>
        <end position="49"/>
    </location>
</feature>
<proteinExistence type="predicted"/>
<gene>
    <name evidence="2" type="ORF">L3X38_035402</name>
</gene>
<comment type="caution">
    <text evidence="2">The sequence shown here is derived from an EMBL/GenBank/DDBJ whole genome shotgun (WGS) entry which is preliminary data.</text>
</comment>
<dbReference type="AlphaFoldDB" id="A0AAD4VJV1"/>
<accession>A0AAD4VJV1</accession>
<evidence type="ECO:0000313" key="3">
    <source>
        <dbReference type="Proteomes" id="UP001054821"/>
    </source>
</evidence>
<dbReference type="Proteomes" id="UP001054821">
    <property type="component" value="Chromosome 6"/>
</dbReference>
<evidence type="ECO:0000313" key="2">
    <source>
        <dbReference type="EMBL" id="KAI5326328.1"/>
    </source>
</evidence>
<reference evidence="2 3" key="1">
    <citation type="journal article" date="2022" name="G3 (Bethesda)">
        <title>Whole-genome sequence and methylome profiling of the almond [Prunus dulcis (Mill.) D.A. Webb] cultivar 'Nonpareil'.</title>
        <authorList>
            <person name="D'Amico-Willman K.M."/>
            <person name="Ouma W.Z."/>
            <person name="Meulia T."/>
            <person name="Sideli G.M."/>
            <person name="Gradziel T.M."/>
            <person name="Fresnedo-Ramirez J."/>
        </authorList>
    </citation>
    <scope>NUCLEOTIDE SEQUENCE [LARGE SCALE GENOMIC DNA]</scope>
    <source>
        <strain evidence="2">Clone GOH B32 T37-40</strain>
    </source>
</reference>
<protein>
    <submittedName>
        <fullName evidence="2">Uncharacterized protein</fullName>
    </submittedName>
</protein>
<organism evidence="2 3">
    <name type="scientific">Prunus dulcis</name>
    <name type="common">Almond</name>
    <name type="synonym">Amygdalus dulcis</name>
    <dbReference type="NCBI Taxonomy" id="3755"/>
    <lineage>
        <taxon>Eukaryota</taxon>
        <taxon>Viridiplantae</taxon>
        <taxon>Streptophyta</taxon>
        <taxon>Embryophyta</taxon>
        <taxon>Tracheophyta</taxon>
        <taxon>Spermatophyta</taxon>
        <taxon>Magnoliopsida</taxon>
        <taxon>eudicotyledons</taxon>
        <taxon>Gunneridae</taxon>
        <taxon>Pentapetalae</taxon>
        <taxon>rosids</taxon>
        <taxon>fabids</taxon>
        <taxon>Rosales</taxon>
        <taxon>Rosaceae</taxon>
        <taxon>Amygdaloideae</taxon>
        <taxon>Amygdaleae</taxon>
        <taxon>Prunus</taxon>
    </lineage>
</organism>